<proteinExistence type="predicted"/>
<dbReference type="AlphaFoldDB" id="A0AAV5LWA8"/>
<dbReference type="InterPro" id="IPR036638">
    <property type="entry name" value="HLH_DNA-bd_sf"/>
</dbReference>
<dbReference type="PROSITE" id="PS50888">
    <property type="entry name" value="BHLH"/>
    <property type="match status" value="1"/>
</dbReference>
<dbReference type="SUPFAM" id="SSF47459">
    <property type="entry name" value="HLH, helix-loop-helix DNA-binding domain"/>
    <property type="match status" value="1"/>
</dbReference>
<feature type="region of interest" description="Disordered" evidence="6">
    <location>
        <begin position="25"/>
        <end position="47"/>
    </location>
</feature>
<comment type="caution">
    <text evidence="8">The sequence shown here is derived from an EMBL/GenBank/DDBJ whole genome shotgun (WGS) entry which is preliminary data.</text>
</comment>
<comment type="subcellular location">
    <subcellularLocation>
        <location evidence="1">Nucleus</location>
    </subcellularLocation>
</comment>
<evidence type="ECO:0000259" key="7">
    <source>
        <dbReference type="PROSITE" id="PS50888"/>
    </source>
</evidence>
<dbReference type="GO" id="GO:0090575">
    <property type="term" value="C:RNA polymerase II transcription regulator complex"/>
    <property type="evidence" value="ECO:0007669"/>
    <property type="project" value="TreeGrafter"/>
</dbReference>
<dbReference type="FunFam" id="4.10.280.10:FF:000074">
    <property type="entry name" value="Transcription factor ORG2"/>
    <property type="match status" value="1"/>
</dbReference>
<gene>
    <name evidence="8" type="ORF">SLEP1_g48380</name>
</gene>
<dbReference type="GO" id="GO:0046983">
    <property type="term" value="F:protein dimerization activity"/>
    <property type="evidence" value="ECO:0007669"/>
    <property type="project" value="InterPro"/>
</dbReference>
<protein>
    <recommendedName>
        <fullName evidence="7">BHLH domain-containing protein</fullName>
    </recommendedName>
</protein>
<evidence type="ECO:0000256" key="4">
    <source>
        <dbReference type="ARBA" id="ARBA00023163"/>
    </source>
</evidence>
<dbReference type="PANTHER" id="PTHR13935:SF41">
    <property type="entry name" value="TRANSCRIPTION FACTOR ORG2-RELATED"/>
    <property type="match status" value="1"/>
</dbReference>
<dbReference type="InterPro" id="IPR011598">
    <property type="entry name" value="bHLH_dom"/>
</dbReference>
<keyword evidence="2" id="KW-0805">Transcription regulation</keyword>
<keyword evidence="5" id="KW-0539">Nucleus</keyword>
<dbReference type="Pfam" id="PF00010">
    <property type="entry name" value="HLH"/>
    <property type="match status" value="1"/>
</dbReference>
<keyword evidence="3" id="KW-0238">DNA-binding</keyword>
<evidence type="ECO:0000256" key="3">
    <source>
        <dbReference type="ARBA" id="ARBA00023125"/>
    </source>
</evidence>
<dbReference type="GO" id="GO:0010106">
    <property type="term" value="P:cellular response to iron ion starvation"/>
    <property type="evidence" value="ECO:0007669"/>
    <property type="project" value="UniProtKB-ARBA"/>
</dbReference>
<dbReference type="PANTHER" id="PTHR13935">
    <property type="entry name" value="ACHAETE-SCUTE TRANSCRIPTION FACTOR-RELATED"/>
    <property type="match status" value="1"/>
</dbReference>
<reference evidence="8 9" key="1">
    <citation type="journal article" date="2021" name="Commun. Biol.">
        <title>The genome of Shorea leprosula (Dipterocarpaceae) highlights the ecological relevance of drought in aseasonal tropical rainforests.</title>
        <authorList>
            <person name="Ng K.K.S."/>
            <person name="Kobayashi M.J."/>
            <person name="Fawcett J.A."/>
            <person name="Hatakeyama M."/>
            <person name="Paape T."/>
            <person name="Ng C.H."/>
            <person name="Ang C.C."/>
            <person name="Tnah L.H."/>
            <person name="Lee C.T."/>
            <person name="Nishiyama T."/>
            <person name="Sese J."/>
            <person name="O'Brien M.J."/>
            <person name="Copetti D."/>
            <person name="Mohd Noor M.I."/>
            <person name="Ong R.C."/>
            <person name="Putra M."/>
            <person name="Sireger I.Z."/>
            <person name="Indrioko S."/>
            <person name="Kosugi Y."/>
            <person name="Izuno A."/>
            <person name="Isagi Y."/>
            <person name="Lee S.L."/>
            <person name="Shimizu K.K."/>
        </authorList>
    </citation>
    <scope>NUCLEOTIDE SEQUENCE [LARGE SCALE GENOMIC DNA]</scope>
    <source>
        <strain evidence="8">214</strain>
    </source>
</reference>
<name>A0AAV5LWA8_9ROSI</name>
<feature type="domain" description="BHLH" evidence="7">
    <location>
        <begin position="47"/>
        <end position="99"/>
    </location>
</feature>
<feature type="compositionally biased region" description="Polar residues" evidence="6">
    <location>
        <begin position="33"/>
        <end position="47"/>
    </location>
</feature>
<organism evidence="8 9">
    <name type="scientific">Rubroshorea leprosula</name>
    <dbReference type="NCBI Taxonomy" id="152421"/>
    <lineage>
        <taxon>Eukaryota</taxon>
        <taxon>Viridiplantae</taxon>
        <taxon>Streptophyta</taxon>
        <taxon>Embryophyta</taxon>
        <taxon>Tracheophyta</taxon>
        <taxon>Spermatophyta</taxon>
        <taxon>Magnoliopsida</taxon>
        <taxon>eudicotyledons</taxon>
        <taxon>Gunneridae</taxon>
        <taxon>Pentapetalae</taxon>
        <taxon>rosids</taxon>
        <taxon>malvids</taxon>
        <taxon>Malvales</taxon>
        <taxon>Dipterocarpaceae</taxon>
        <taxon>Rubroshorea</taxon>
    </lineage>
</organism>
<evidence type="ECO:0000256" key="5">
    <source>
        <dbReference type="ARBA" id="ARBA00023242"/>
    </source>
</evidence>
<keyword evidence="9" id="KW-1185">Reference proteome</keyword>
<dbReference type="GO" id="GO:0000977">
    <property type="term" value="F:RNA polymerase II transcription regulatory region sequence-specific DNA binding"/>
    <property type="evidence" value="ECO:0007669"/>
    <property type="project" value="TreeGrafter"/>
</dbReference>
<sequence length="220" mass="24686">MDFDQSCLWRETSFESFLPSSFSQQQLGGTLDGSPSFTANNDNPTTVRKLNHNAKERERRQKINGLFSSLRSLLPASHQVKKLTTPAIVSKVLKYIPELQQQVEAMVQKKEVLSRIPGPGKQKKSVTGGCTAANISANRLSDTEVMLQLSTYKVHKTSLSDILVKLEEDGFLLINASSFESFEGRVFYNLHLQVDRNCRSEIQALSKKLLPLLQKEEGFP</sequence>
<dbReference type="EMBL" id="BPVZ01000144">
    <property type="protein sequence ID" value="GKV40777.1"/>
    <property type="molecule type" value="Genomic_DNA"/>
</dbReference>
<evidence type="ECO:0000256" key="1">
    <source>
        <dbReference type="ARBA" id="ARBA00004123"/>
    </source>
</evidence>
<dbReference type="GO" id="GO:0000981">
    <property type="term" value="F:DNA-binding transcription factor activity, RNA polymerase II-specific"/>
    <property type="evidence" value="ECO:0007669"/>
    <property type="project" value="TreeGrafter"/>
</dbReference>
<evidence type="ECO:0000313" key="9">
    <source>
        <dbReference type="Proteomes" id="UP001054252"/>
    </source>
</evidence>
<evidence type="ECO:0000313" key="8">
    <source>
        <dbReference type="EMBL" id="GKV40777.1"/>
    </source>
</evidence>
<dbReference type="Proteomes" id="UP001054252">
    <property type="component" value="Unassembled WGS sequence"/>
</dbReference>
<keyword evidence="4" id="KW-0804">Transcription</keyword>
<evidence type="ECO:0000256" key="6">
    <source>
        <dbReference type="SAM" id="MobiDB-lite"/>
    </source>
</evidence>
<evidence type="ECO:0000256" key="2">
    <source>
        <dbReference type="ARBA" id="ARBA00023015"/>
    </source>
</evidence>
<dbReference type="SMART" id="SM00353">
    <property type="entry name" value="HLH"/>
    <property type="match status" value="1"/>
</dbReference>
<accession>A0AAV5LWA8</accession>
<dbReference type="InterPro" id="IPR015660">
    <property type="entry name" value="MASH1/Ascl1a-like"/>
</dbReference>
<dbReference type="Gene3D" id="4.10.280.10">
    <property type="entry name" value="Helix-loop-helix DNA-binding domain"/>
    <property type="match status" value="1"/>
</dbReference>